<proteinExistence type="predicted"/>
<accession>A0A6I9WW58</accession>
<reference evidence="2" key="1">
    <citation type="submission" date="2025-08" db="UniProtKB">
        <authorList>
            <consortium name="RefSeq"/>
        </authorList>
    </citation>
    <scope>IDENTIFICATION</scope>
</reference>
<name>A0A6I9WW58_9HYME</name>
<gene>
    <name evidence="2" type="primary">LOC105433864</name>
</gene>
<dbReference type="GeneID" id="105433864"/>
<dbReference type="KEGG" id="pbar:105433864"/>
<dbReference type="RefSeq" id="XP_011647650.1">
    <property type="nucleotide sequence ID" value="XM_011649348.1"/>
</dbReference>
<organism evidence="1 2">
    <name type="scientific">Pogonomyrmex barbatus</name>
    <name type="common">red harvester ant</name>
    <dbReference type="NCBI Taxonomy" id="144034"/>
    <lineage>
        <taxon>Eukaryota</taxon>
        <taxon>Metazoa</taxon>
        <taxon>Ecdysozoa</taxon>
        <taxon>Arthropoda</taxon>
        <taxon>Hexapoda</taxon>
        <taxon>Insecta</taxon>
        <taxon>Pterygota</taxon>
        <taxon>Neoptera</taxon>
        <taxon>Endopterygota</taxon>
        <taxon>Hymenoptera</taxon>
        <taxon>Apocrita</taxon>
        <taxon>Aculeata</taxon>
        <taxon>Formicoidea</taxon>
        <taxon>Formicidae</taxon>
        <taxon>Myrmicinae</taxon>
        <taxon>Pogonomyrmex</taxon>
    </lineage>
</organism>
<sequence length="108" mass="12501">MFTLRTQANFHTIQLSMRGTNRNKAGEQSWSLQIVGHTLWRGHRERRRNPVGESFFYRELTGHADAGTAVSFSHRFDSVRRDVSARRRCFQSGNGKVWMVIATMSRTT</sequence>
<dbReference type="AlphaFoldDB" id="A0A6I9WW58"/>
<protein>
    <submittedName>
        <fullName evidence="2">Uncharacterized protein LOC105433864</fullName>
    </submittedName>
</protein>
<evidence type="ECO:0000313" key="2">
    <source>
        <dbReference type="RefSeq" id="XP_011647650.1"/>
    </source>
</evidence>
<evidence type="ECO:0000313" key="1">
    <source>
        <dbReference type="Proteomes" id="UP000504615"/>
    </source>
</evidence>
<dbReference type="Proteomes" id="UP000504615">
    <property type="component" value="Unplaced"/>
</dbReference>
<keyword evidence="1" id="KW-1185">Reference proteome</keyword>